<dbReference type="EMBL" id="CAJNOK010060584">
    <property type="protein sequence ID" value="CAF1635928.1"/>
    <property type="molecule type" value="Genomic_DNA"/>
</dbReference>
<reference evidence="1" key="1">
    <citation type="submission" date="2021-02" db="EMBL/GenBank/DDBJ databases">
        <authorList>
            <person name="Nowell W R."/>
        </authorList>
    </citation>
    <scope>NUCLEOTIDE SEQUENCE</scope>
</reference>
<accession>A0A8S2G5V4</accession>
<evidence type="ECO:0000313" key="1">
    <source>
        <dbReference type="EMBL" id="CAF1635928.1"/>
    </source>
</evidence>
<evidence type="ECO:0000313" key="3">
    <source>
        <dbReference type="Proteomes" id="UP000677228"/>
    </source>
</evidence>
<dbReference type="Proteomes" id="UP000682733">
    <property type="component" value="Unassembled WGS sequence"/>
</dbReference>
<dbReference type="EMBL" id="CAJOBA010086822">
    <property type="protein sequence ID" value="CAF4467069.1"/>
    <property type="molecule type" value="Genomic_DNA"/>
</dbReference>
<organism evidence="1 3">
    <name type="scientific">Didymodactylos carnosus</name>
    <dbReference type="NCBI Taxonomy" id="1234261"/>
    <lineage>
        <taxon>Eukaryota</taxon>
        <taxon>Metazoa</taxon>
        <taxon>Spiralia</taxon>
        <taxon>Gnathifera</taxon>
        <taxon>Rotifera</taxon>
        <taxon>Eurotatoria</taxon>
        <taxon>Bdelloidea</taxon>
        <taxon>Philodinida</taxon>
        <taxon>Philodinidae</taxon>
        <taxon>Didymodactylos</taxon>
    </lineage>
</organism>
<name>A0A8S2G5V4_9BILA</name>
<dbReference type="Proteomes" id="UP000677228">
    <property type="component" value="Unassembled WGS sequence"/>
</dbReference>
<comment type="caution">
    <text evidence="1">The sequence shown here is derived from an EMBL/GenBank/DDBJ whole genome shotgun (WGS) entry which is preliminary data.</text>
</comment>
<sequence>MSDEHGLSARHIHELMNDILNEKYPNEASFNAALTEYDHVKETLRKRTLHYSTDDEIQFSIFNLYFSNEWRKFENDVQEASKPVELQNREIDAAIELVNLEQKRTFLQQMAKKIGEIYESIRHKLQQIRNNGFTLSQAVLNPICSPVESGKNILHVFCNPLQTAKIA</sequence>
<dbReference type="AlphaFoldDB" id="A0A8S2G5V4"/>
<protein>
    <submittedName>
        <fullName evidence="1">Uncharacterized protein</fullName>
    </submittedName>
</protein>
<evidence type="ECO:0000313" key="2">
    <source>
        <dbReference type="EMBL" id="CAF4467069.1"/>
    </source>
</evidence>
<proteinExistence type="predicted"/>
<gene>
    <name evidence="1" type="ORF">OVA965_LOCUS43997</name>
    <name evidence="2" type="ORF">TMI583_LOCUS46515</name>
</gene>